<sequence>MDLHKAAKQEQTHDGGVVVQYFHAYFEVLHRYAYTILRDNDEAKDAVQAVFLKLWEKREALNEEQSVKSYLYTAVYHQCLNMKRHQKIKEKYVAENDKPIYDPGNDLISKERSNQILREIENLPPQCRLIFSKSRFEGKKYAEIAAELSLSVKTVEVQIGKALRTLRQKLLGIMMIITSFFIVKF</sequence>
<evidence type="ECO:0000313" key="7">
    <source>
        <dbReference type="EMBL" id="RAJ80242.1"/>
    </source>
</evidence>
<dbReference type="GO" id="GO:0003677">
    <property type="term" value="F:DNA binding"/>
    <property type="evidence" value="ECO:0007669"/>
    <property type="project" value="InterPro"/>
</dbReference>
<dbReference type="OrthoDB" id="1524077at2"/>
<dbReference type="Pfam" id="PF04542">
    <property type="entry name" value="Sigma70_r2"/>
    <property type="match status" value="1"/>
</dbReference>
<keyword evidence="4" id="KW-0804">Transcription</keyword>
<dbReference type="InterPro" id="IPR013325">
    <property type="entry name" value="RNA_pol_sigma_r2"/>
</dbReference>
<protein>
    <submittedName>
        <fullName evidence="7">RNA polymerase sigma-70 factor (ECF subfamily)</fullName>
    </submittedName>
</protein>
<name>A0A327VXL8_9BACT</name>
<dbReference type="Proteomes" id="UP000249819">
    <property type="component" value="Unassembled WGS sequence"/>
</dbReference>
<proteinExistence type="inferred from homology"/>
<dbReference type="InterPro" id="IPR013324">
    <property type="entry name" value="RNA_pol_sigma_r3/r4-like"/>
</dbReference>
<dbReference type="Gene3D" id="1.10.1740.10">
    <property type="match status" value="1"/>
</dbReference>
<evidence type="ECO:0000256" key="2">
    <source>
        <dbReference type="ARBA" id="ARBA00023015"/>
    </source>
</evidence>
<dbReference type="InterPro" id="IPR007627">
    <property type="entry name" value="RNA_pol_sigma70_r2"/>
</dbReference>
<keyword evidence="2" id="KW-0805">Transcription regulation</keyword>
<reference evidence="7 8" key="1">
    <citation type="submission" date="2018-06" db="EMBL/GenBank/DDBJ databases">
        <title>Genomic Encyclopedia of Archaeal and Bacterial Type Strains, Phase II (KMG-II): from individual species to whole genera.</title>
        <authorList>
            <person name="Goeker M."/>
        </authorList>
    </citation>
    <scope>NUCLEOTIDE SEQUENCE [LARGE SCALE GENOMIC DNA]</scope>
    <source>
        <strain evidence="7 8">DSM 29821</strain>
    </source>
</reference>
<dbReference type="InterPro" id="IPR014284">
    <property type="entry name" value="RNA_pol_sigma-70_dom"/>
</dbReference>
<dbReference type="SUPFAM" id="SSF88659">
    <property type="entry name" value="Sigma3 and sigma4 domains of RNA polymerase sigma factors"/>
    <property type="match status" value="1"/>
</dbReference>
<comment type="caution">
    <text evidence="7">The sequence shown here is derived from an EMBL/GenBank/DDBJ whole genome shotgun (WGS) entry which is preliminary data.</text>
</comment>
<dbReference type="NCBIfam" id="TIGR02937">
    <property type="entry name" value="sigma70-ECF"/>
    <property type="match status" value="1"/>
</dbReference>
<feature type="domain" description="RNA polymerase sigma factor 70 region 4 type 2" evidence="6">
    <location>
        <begin position="114"/>
        <end position="166"/>
    </location>
</feature>
<dbReference type="SUPFAM" id="SSF88946">
    <property type="entry name" value="Sigma2 domain of RNA polymerase sigma factors"/>
    <property type="match status" value="1"/>
</dbReference>
<gene>
    <name evidence="7" type="ORF">CLV59_105350</name>
</gene>
<comment type="similarity">
    <text evidence="1">Belongs to the sigma-70 factor family. ECF subfamily.</text>
</comment>
<dbReference type="AlphaFoldDB" id="A0A327VXL8"/>
<evidence type="ECO:0000256" key="4">
    <source>
        <dbReference type="ARBA" id="ARBA00023163"/>
    </source>
</evidence>
<dbReference type="NCBIfam" id="TIGR02985">
    <property type="entry name" value="Sig70_bacteroi1"/>
    <property type="match status" value="1"/>
</dbReference>
<evidence type="ECO:0000256" key="3">
    <source>
        <dbReference type="ARBA" id="ARBA00023082"/>
    </source>
</evidence>
<dbReference type="PANTHER" id="PTHR43133:SF46">
    <property type="entry name" value="RNA POLYMERASE SIGMA-70 FACTOR ECF SUBFAMILY"/>
    <property type="match status" value="1"/>
</dbReference>
<keyword evidence="3" id="KW-0731">Sigma factor</keyword>
<evidence type="ECO:0000259" key="6">
    <source>
        <dbReference type="Pfam" id="PF08281"/>
    </source>
</evidence>
<dbReference type="GO" id="GO:0006352">
    <property type="term" value="P:DNA-templated transcription initiation"/>
    <property type="evidence" value="ECO:0007669"/>
    <property type="project" value="InterPro"/>
</dbReference>
<accession>A0A327VXL8</accession>
<dbReference type="RefSeq" id="WP_111593249.1">
    <property type="nucleotide sequence ID" value="NZ_QLMA01000005.1"/>
</dbReference>
<dbReference type="InterPro" id="IPR036388">
    <property type="entry name" value="WH-like_DNA-bd_sf"/>
</dbReference>
<dbReference type="EMBL" id="QLMA01000005">
    <property type="protein sequence ID" value="RAJ80242.1"/>
    <property type="molecule type" value="Genomic_DNA"/>
</dbReference>
<keyword evidence="8" id="KW-1185">Reference proteome</keyword>
<evidence type="ECO:0000259" key="5">
    <source>
        <dbReference type="Pfam" id="PF04542"/>
    </source>
</evidence>
<dbReference type="InterPro" id="IPR013249">
    <property type="entry name" value="RNA_pol_sigma70_r4_t2"/>
</dbReference>
<evidence type="ECO:0000313" key="8">
    <source>
        <dbReference type="Proteomes" id="UP000249819"/>
    </source>
</evidence>
<dbReference type="InterPro" id="IPR014327">
    <property type="entry name" value="RNA_pol_sigma70_bacteroid"/>
</dbReference>
<dbReference type="PANTHER" id="PTHR43133">
    <property type="entry name" value="RNA POLYMERASE ECF-TYPE SIGMA FACTO"/>
    <property type="match status" value="1"/>
</dbReference>
<dbReference type="InterPro" id="IPR039425">
    <property type="entry name" value="RNA_pol_sigma-70-like"/>
</dbReference>
<evidence type="ECO:0000256" key="1">
    <source>
        <dbReference type="ARBA" id="ARBA00010641"/>
    </source>
</evidence>
<organism evidence="7 8">
    <name type="scientific">Chitinophaga dinghuensis</name>
    <dbReference type="NCBI Taxonomy" id="1539050"/>
    <lineage>
        <taxon>Bacteria</taxon>
        <taxon>Pseudomonadati</taxon>
        <taxon>Bacteroidota</taxon>
        <taxon>Chitinophagia</taxon>
        <taxon>Chitinophagales</taxon>
        <taxon>Chitinophagaceae</taxon>
        <taxon>Chitinophaga</taxon>
    </lineage>
</organism>
<feature type="domain" description="RNA polymerase sigma-70 region 2" evidence="5">
    <location>
        <begin position="23"/>
        <end position="87"/>
    </location>
</feature>
<dbReference type="Pfam" id="PF08281">
    <property type="entry name" value="Sigma70_r4_2"/>
    <property type="match status" value="1"/>
</dbReference>
<dbReference type="GO" id="GO:0016987">
    <property type="term" value="F:sigma factor activity"/>
    <property type="evidence" value="ECO:0007669"/>
    <property type="project" value="UniProtKB-KW"/>
</dbReference>
<dbReference type="Gene3D" id="1.10.10.10">
    <property type="entry name" value="Winged helix-like DNA-binding domain superfamily/Winged helix DNA-binding domain"/>
    <property type="match status" value="1"/>
</dbReference>